<dbReference type="InterPro" id="IPR006158">
    <property type="entry name" value="Cobalamin-bd"/>
</dbReference>
<name>A0ABT3DJM5_9BACI</name>
<evidence type="ECO:0000259" key="1">
    <source>
        <dbReference type="PROSITE" id="PS51332"/>
    </source>
</evidence>
<protein>
    <submittedName>
        <fullName evidence="2">Cobalamin-dependent protein</fullName>
    </submittedName>
</protein>
<organism evidence="2 3">
    <name type="scientific">Metabacillus halosaccharovorans</name>
    <dbReference type="NCBI Taxonomy" id="930124"/>
    <lineage>
        <taxon>Bacteria</taxon>
        <taxon>Bacillati</taxon>
        <taxon>Bacillota</taxon>
        <taxon>Bacilli</taxon>
        <taxon>Bacillales</taxon>
        <taxon>Bacillaceae</taxon>
        <taxon>Metabacillus</taxon>
    </lineage>
</organism>
<comment type="caution">
    <text evidence="2">The sequence shown here is derived from an EMBL/GenBank/DDBJ whole genome shotgun (WGS) entry which is preliminary data.</text>
</comment>
<reference evidence="2 3" key="1">
    <citation type="submission" date="2022-10" db="EMBL/GenBank/DDBJ databases">
        <title>Draft genome assembly of moderately radiation resistant bacterium Metabacillus halosaccharovorans.</title>
        <authorList>
            <person name="Pal S."/>
            <person name="Gopinathan A."/>
        </authorList>
    </citation>
    <scope>NUCLEOTIDE SEQUENCE [LARGE SCALE GENOMIC DNA]</scope>
    <source>
        <strain evidence="2 3">VITHBRA001</strain>
    </source>
</reference>
<dbReference type="PROSITE" id="PS51332">
    <property type="entry name" value="B12_BINDING"/>
    <property type="match status" value="1"/>
</dbReference>
<gene>
    <name evidence="2" type="ORF">OIH86_16450</name>
</gene>
<sequence length="214" mass="24846">MTCTVHEFADSLLKGNQDAAWNIVMNEVGHDINRKDVLENLITKAMQYIGELWENDEITVADEHLATSTCEYILVRFDFYMKNIHRFHQIEPRKVMLLCLEKEQHDLGIKMVGQLFEEHGWNTRLLGPNLPLEEAVRFAEKWEPDVIGLSFSIWYHAELLTTYSKALEELPHKPAVIVGGRLLGNYDFSPYVSSRTTLFTSLSDLQEWIKQYSI</sequence>
<dbReference type="Gene3D" id="3.40.50.280">
    <property type="entry name" value="Cobalamin-binding domain"/>
    <property type="match status" value="1"/>
</dbReference>
<evidence type="ECO:0000313" key="3">
    <source>
        <dbReference type="Proteomes" id="UP001526147"/>
    </source>
</evidence>
<dbReference type="Proteomes" id="UP001526147">
    <property type="component" value="Unassembled WGS sequence"/>
</dbReference>
<accession>A0ABT3DJM5</accession>
<dbReference type="Pfam" id="PF02310">
    <property type="entry name" value="B12-binding"/>
    <property type="match status" value="1"/>
</dbReference>
<feature type="domain" description="B12-binding" evidence="1">
    <location>
        <begin position="92"/>
        <end position="214"/>
    </location>
</feature>
<dbReference type="EMBL" id="JAOYEY010000044">
    <property type="protein sequence ID" value="MCV9887231.1"/>
    <property type="molecule type" value="Genomic_DNA"/>
</dbReference>
<dbReference type="CDD" id="cd02065">
    <property type="entry name" value="B12-binding_like"/>
    <property type="match status" value="1"/>
</dbReference>
<dbReference type="InterPro" id="IPR036594">
    <property type="entry name" value="Meth_synthase_dom"/>
</dbReference>
<dbReference type="InterPro" id="IPR036724">
    <property type="entry name" value="Cobalamin-bd_sf"/>
</dbReference>
<dbReference type="Pfam" id="PF02607">
    <property type="entry name" value="B12-binding_2"/>
    <property type="match status" value="1"/>
</dbReference>
<dbReference type="SUPFAM" id="SSF47644">
    <property type="entry name" value="Methionine synthase domain"/>
    <property type="match status" value="1"/>
</dbReference>
<keyword evidence="3" id="KW-1185">Reference proteome</keyword>
<proteinExistence type="predicted"/>
<evidence type="ECO:0000313" key="2">
    <source>
        <dbReference type="EMBL" id="MCV9887231.1"/>
    </source>
</evidence>
<dbReference type="Gene3D" id="1.10.1240.10">
    <property type="entry name" value="Methionine synthase domain"/>
    <property type="match status" value="1"/>
</dbReference>
<dbReference type="InterPro" id="IPR003759">
    <property type="entry name" value="Cbl-bd_cap"/>
</dbReference>
<dbReference type="RefSeq" id="WP_264143643.1">
    <property type="nucleotide sequence ID" value="NZ_JAOYEY010000044.1"/>
</dbReference>
<dbReference type="SUPFAM" id="SSF52242">
    <property type="entry name" value="Cobalamin (vitamin B12)-binding domain"/>
    <property type="match status" value="1"/>
</dbReference>